<gene>
    <name evidence="1" type="ORF">SD77_3208</name>
</gene>
<dbReference type="EMBL" id="JXLP01000003">
    <property type="protein sequence ID" value="KIL79342.1"/>
    <property type="molecule type" value="Genomic_DNA"/>
</dbReference>
<accession>A0ABR5AX68</accession>
<sequence>MRQLIKNEFARLIGLGLNEKKAWRKGIFSTFLFRLRE</sequence>
<protein>
    <submittedName>
        <fullName evidence="1">Uncharacterized protein</fullName>
    </submittedName>
</protein>
<reference evidence="1 2" key="1">
    <citation type="submission" date="2015-01" db="EMBL/GenBank/DDBJ databases">
        <title>Genome Assembly of Bacillus badius MTCC 1458.</title>
        <authorList>
            <person name="Verma A."/>
            <person name="Khatri I."/>
            <person name="Mual P."/>
            <person name="Subramanian S."/>
            <person name="Krishnamurthi S."/>
        </authorList>
    </citation>
    <scope>NUCLEOTIDE SEQUENCE [LARGE SCALE GENOMIC DNA]</scope>
    <source>
        <strain evidence="1 2">MTCC 1458</strain>
    </source>
</reference>
<organism evidence="1 2">
    <name type="scientific">Bacillus badius</name>
    <dbReference type="NCBI Taxonomy" id="1455"/>
    <lineage>
        <taxon>Bacteria</taxon>
        <taxon>Bacillati</taxon>
        <taxon>Bacillota</taxon>
        <taxon>Bacilli</taxon>
        <taxon>Bacillales</taxon>
        <taxon>Bacillaceae</taxon>
        <taxon>Pseudobacillus</taxon>
    </lineage>
</organism>
<evidence type="ECO:0000313" key="2">
    <source>
        <dbReference type="Proteomes" id="UP000031982"/>
    </source>
</evidence>
<proteinExistence type="predicted"/>
<dbReference type="Proteomes" id="UP000031982">
    <property type="component" value="Unassembled WGS sequence"/>
</dbReference>
<name>A0ABR5AX68_BACBA</name>
<comment type="caution">
    <text evidence="1">The sequence shown here is derived from an EMBL/GenBank/DDBJ whole genome shotgun (WGS) entry which is preliminary data.</text>
</comment>
<evidence type="ECO:0000313" key="1">
    <source>
        <dbReference type="EMBL" id="KIL79342.1"/>
    </source>
</evidence>
<keyword evidence="2" id="KW-1185">Reference proteome</keyword>